<keyword evidence="3" id="KW-1185">Reference proteome</keyword>
<proteinExistence type="predicted"/>
<keyword evidence="1" id="KW-0472">Membrane</keyword>
<feature type="transmembrane region" description="Helical" evidence="1">
    <location>
        <begin position="157"/>
        <end position="177"/>
    </location>
</feature>
<evidence type="ECO:0000313" key="2">
    <source>
        <dbReference type="EMBL" id="OAA59401.1"/>
    </source>
</evidence>
<dbReference type="AlphaFoldDB" id="A0A167S9N8"/>
<keyword evidence="1" id="KW-0812">Transmembrane</keyword>
<dbReference type="STRING" id="1081104.A0A167S9N8"/>
<evidence type="ECO:0000313" key="3">
    <source>
        <dbReference type="Proteomes" id="UP000076744"/>
    </source>
</evidence>
<organism evidence="2 3">
    <name type="scientific">Cordyceps fumosorosea (strain ARSEF 2679)</name>
    <name type="common">Isaria fumosorosea</name>
    <dbReference type="NCBI Taxonomy" id="1081104"/>
    <lineage>
        <taxon>Eukaryota</taxon>
        <taxon>Fungi</taxon>
        <taxon>Dikarya</taxon>
        <taxon>Ascomycota</taxon>
        <taxon>Pezizomycotina</taxon>
        <taxon>Sordariomycetes</taxon>
        <taxon>Hypocreomycetidae</taxon>
        <taxon>Hypocreales</taxon>
        <taxon>Cordycipitaceae</taxon>
        <taxon>Cordyceps</taxon>
    </lineage>
</organism>
<evidence type="ECO:0000256" key="1">
    <source>
        <dbReference type="SAM" id="Phobius"/>
    </source>
</evidence>
<name>A0A167S9N8_CORFA</name>
<comment type="caution">
    <text evidence="2">The sequence shown here is derived from an EMBL/GenBank/DDBJ whole genome shotgun (WGS) entry which is preliminary data.</text>
</comment>
<dbReference type="OrthoDB" id="5313079at2759"/>
<feature type="transmembrane region" description="Helical" evidence="1">
    <location>
        <begin position="23"/>
        <end position="44"/>
    </location>
</feature>
<feature type="transmembrane region" description="Helical" evidence="1">
    <location>
        <begin position="210"/>
        <end position="230"/>
    </location>
</feature>
<keyword evidence="1" id="KW-1133">Transmembrane helix</keyword>
<dbReference type="Proteomes" id="UP000076744">
    <property type="component" value="Unassembled WGS sequence"/>
</dbReference>
<reference evidence="2 3" key="1">
    <citation type="journal article" date="2016" name="Genome Biol. Evol.">
        <title>Divergent and convergent evolution of fungal pathogenicity.</title>
        <authorList>
            <person name="Shang Y."/>
            <person name="Xiao G."/>
            <person name="Zheng P."/>
            <person name="Cen K."/>
            <person name="Zhan S."/>
            <person name="Wang C."/>
        </authorList>
    </citation>
    <scope>NUCLEOTIDE SEQUENCE [LARGE SCALE GENOMIC DNA]</scope>
    <source>
        <strain evidence="2 3">ARSEF 2679</strain>
    </source>
</reference>
<accession>A0A167S9N8</accession>
<feature type="transmembrane region" description="Helical" evidence="1">
    <location>
        <begin position="90"/>
        <end position="112"/>
    </location>
</feature>
<dbReference type="EMBL" id="AZHB01000016">
    <property type="protein sequence ID" value="OAA59401.1"/>
    <property type="molecule type" value="Genomic_DNA"/>
</dbReference>
<dbReference type="RefSeq" id="XP_018702917.1">
    <property type="nucleotide sequence ID" value="XM_018849940.1"/>
</dbReference>
<feature type="transmembrane region" description="Helical" evidence="1">
    <location>
        <begin position="56"/>
        <end position="78"/>
    </location>
</feature>
<gene>
    <name evidence="2" type="ORF">ISF_06336</name>
</gene>
<sequence>MGSEPDVVTPAGKPRPNLDGVGIWWVCWACIWTTLLAGSMAFLIRHRHLPMLRIRGLGLSLTAIALLHLFWISGQLGYVVGALAPPQAEYWIMGTYFPFGIALFHASNARFLHVAKRQQRFTVQGRGAGLWGPHADGGGRPGGLLGRFWGLDYSARTLVLVGLCMMLQLLLTVFVYLSSRKFHPAFGLPGTHVDGTDAQRNAAMGRGWEWWPTCFWQLAWAWVVAPIVLWKSRNIKDVHGWRLQTIGCTLAN</sequence>
<protein>
    <submittedName>
        <fullName evidence="2">Regulator of G protein signaling superfamily</fullName>
    </submittedName>
</protein>
<dbReference type="GeneID" id="30022628"/>